<dbReference type="InterPro" id="IPR011992">
    <property type="entry name" value="EF-hand-dom_pair"/>
</dbReference>
<protein>
    <submittedName>
        <fullName evidence="3">EF hand</fullName>
    </submittedName>
</protein>
<dbReference type="AlphaFoldDB" id="A0A378UL36"/>
<dbReference type="InterPro" id="IPR018247">
    <property type="entry name" value="EF_Hand_1_Ca_BS"/>
</dbReference>
<name>A0A378UL36_BERDE</name>
<dbReference type="GO" id="GO:0005509">
    <property type="term" value="F:calcium ion binding"/>
    <property type="evidence" value="ECO:0007669"/>
    <property type="project" value="InterPro"/>
</dbReference>
<sequence length="117" mass="13034">MKTVKYTAAFLILSGLSAPLWACSAMPPESSFIYSNDRNGDGMLNRSEWRESRADEGLAAKFTVGGRKVFRYLDKDRNGAIDRGELAGRIDYIEHPCAAWERAVRQMSDEAAAGQDR</sequence>
<keyword evidence="1" id="KW-0732">Signal</keyword>
<feature type="signal peptide" evidence="1">
    <location>
        <begin position="1"/>
        <end position="22"/>
    </location>
</feature>
<evidence type="ECO:0000313" key="4">
    <source>
        <dbReference type="Proteomes" id="UP000254651"/>
    </source>
</evidence>
<evidence type="ECO:0000313" key="3">
    <source>
        <dbReference type="EMBL" id="STZ77403.1"/>
    </source>
</evidence>
<dbReference type="RefSeq" id="WP_066075518.1">
    <property type="nucleotide sequence ID" value="NZ_CP181246.1"/>
</dbReference>
<organism evidence="3 4">
    <name type="scientific">Bergeriella denitrificans</name>
    <name type="common">Neisseria denitrificans</name>
    <dbReference type="NCBI Taxonomy" id="494"/>
    <lineage>
        <taxon>Bacteria</taxon>
        <taxon>Pseudomonadati</taxon>
        <taxon>Pseudomonadota</taxon>
        <taxon>Betaproteobacteria</taxon>
        <taxon>Neisseriales</taxon>
        <taxon>Neisseriaceae</taxon>
        <taxon>Bergeriella</taxon>
    </lineage>
</organism>
<evidence type="ECO:0000259" key="2">
    <source>
        <dbReference type="PROSITE" id="PS50222"/>
    </source>
</evidence>
<accession>A0A378UL36</accession>
<evidence type="ECO:0000256" key="1">
    <source>
        <dbReference type="SAM" id="SignalP"/>
    </source>
</evidence>
<feature type="domain" description="EF-hand" evidence="2">
    <location>
        <begin position="67"/>
        <end position="96"/>
    </location>
</feature>
<dbReference type="Gene3D" id="1.10.238.10">
    <property type="entry name" value="EF-hand"/>
    <property type="match status" value="1"/>
</dbReference>
<dbReference type="Pfam" id="PF13202">
    <property type="entry name" value="EF-hand_5"/>
    <property type="match status" value="2"/>
</dbReference>
<dbReference type="InterPro" id="IPR002048">
    <property type="entry name" value="EF_hand_dom"/>
</dbReference>
<proteinExistence type="predicted"/>
<dbReference type="SUPFAM" id="SSF47473">
    <property type="entry name" value="EF-hand"/>
    <property type="match status" value="1"/>
</dbReference>
<gene>
    <name evidence="3" type="ORF">NCTC10295_02220</name>
</gene>
<dbReference type="PROSITE" id="PS50222">
    <property type="entry name" value="EF_HAND_2"/>
    <property type="match status" value="1"/>
</dbReference>
<dbReference type="EMBL" id="UGQS01000002">
    <property type="protein sequence ID" value="STZ77403.1"/>
    <property type="molecule type" value="Genomic_DNA"/>
</dbReference>
<dbReference type="Proteomes" id="UP000254651">
    <property type="component" value="Unassembled WGS sequence"/>
</dbReference>
<keyword evidence="4" id="KW-1185">Reference proteome</keyword>
<feature type="chain" id="PRO_5016738914" evidence="1">
    <location>
        <begin position="23"/>
        <end position="117"/>
    </location>
</feature>
<dbReference type="PROSITE" id="PS00018">
    <property type="entry name" value="EF_HAND_1"/>
    <property type="match status" value="2"/>
</dbReference>
<reference evidence="3 4" key="1">
    <citation type="submission" date="2018-06" db="EMBL/GenBank/DDBJ databases">
        <authorList>
            <consortium name="Pathogen Informatics"/>
            <person name="Doyle S."/>
        </authorList>
    </citation>
    <scope>NUCLEOTIDE SEQUENCE [LARGE SCALE GENOMIC DNA]</scope>
    <source>
        <strain evidence="3 4">NCTC10295</strain>
    </source>
</reference>